<reference evidence="1 2" key="1">
    <citation type="submission" date="2021-03" db="EMBL/GenBank/DDBJ databases">
        <title>Genomic Encyclopedia of Type Strains, Phase IV (KMG-IV): sequencing the most valuable type-strain genomes for metagenomic binning, comparative biology and taxonomic classification.</title>
        <authorList>
            <person name="Goeker M."/>
        </authorList>
    </citation>
    <scope>NUCLEOTIDE SEQUENCE [LARGE SCALE GENOMIC DNA]</scope>
    <source>
        <strain evidence="1 2">DSM 26806</strain>
    </source>
</reference>
<evidence type="ECO:0000313" key="1">
    <source>
        <dbReference type="EMBL" id="MBP1999411.1"/>
    </source>
</evidence>
<organism evidence="1 2">
    <name type="scientific">Paenibacillus shirakamiensis</name>
    <dbReference type="NCBI Taxonomy" id="1265935"/>
    <lineage>
        <taxon>Bacteria</taxon>
        <taxon>Bacillati</taxon>
        <taxon>Bacillota</taxon>
        <taxon>Bacilli</taxon>
        <taxon>Bacillales</taxon>
        <taxon>Paenibacillaceae</taxon>
        <taxon>Paenibacillus</taxon>
    </lineage>
</organism>
<name>A0ABS4JE67_9BACL</name>
<gene>
    <name evidence="1" type="ORF">J2Z69_000430</name>
</gene>
<sequence>MDKYKVYRQLQRAGDNAASRSGGILEYGPGGTSFEQIVSNGYNR</sequence>
<keyword evidence="2" id="KW-1185">Reference proteome</keyword>
<dbReference type="Proteomes" id="UP001519288">
    <property type="component" value="Unassembled WGS sequence"/>
</dbReference>
<dbReference type="EMBL" id="JAGGLD010000001">
    <property type="protein sequence ID" value="MBP1999411.1"/>
    <property type="molecule type" value="Genomic_DNA"/>
</dbReference>
<protein>
    <submittedName>
        <fullName evidence="1">Uncharacterized protein</fullName>
    </submittedName>
</protein>
<evidence type="ECO:0000313" key="2">
    <source>
        <dbReference type="Proteomes" id="UP001519288"/>
    </source>
</evidence>
<accession>A0ABS4JE67</accession>
<comment type="caution">
    <text evidence="1">The sequence shown here is derived from an EMBL/GenBank/DDBJ whole genome shotgun (WGS) entry which is preliminary data.</text>
</comment>
<dbReference type="RefSeq" id="WP_425354973.1">
    <property type="nucleotide sequence ID" value="NZ_JAGGLD010000001.1"/>
</dbReference>
<proteinExistence type="predicted"/>